<evidence type="ECO:0000313" key="3">
    <source>
        <dbReference type="Proteomes" id="UP001196413"/>
    </source>
</evidence>
<sequence>MMAKHENKLDHVTNPKAQREGPAHHSHVGLQEHQDGEAVTNVLAVGEIVQDAINQPIASVSLSKSTGAEGQQMVQVLKKRGRPVKKYRGRMAREKQAIRDAERAEKVAVKEKKLPVLDLLLKVIEDPTVESPVEAAVLTGSSVISDTAVLHEVGDVLKELVAQIAVKELQPKSSRSRRCWEHLPVRIPSKRQEYRKLNVPVEQRNYRRAILERDKKVRNELPPMFSVEKCLRDYSCRKRSTVINSWAPMFWRLKEDISVSNPSIGLAAMEFFCNQVDERCFDVQKNKTG</sequence>
<protein>
    <submittedName>
        <fullName evidence="2">Uncharacterized protein</fullName>
    </submittedName>
</protein>
<name>A0AAD5QZ06_PARTN</name>
<evidence type="ECO:0000313" key="2">
    <source>
        <dbReference type="EMBL" id="KAJ1366466.1"/>
    </source>
</evidence>
<dbReference type="Proteomes" id="UP001196413">
    <property type="component" value="Unassembled WGS sequence"/>
</dbReference>
<organism evidence="2 3">
    <name type="scientific">Parelaphostrongylus tenuis</name>
    <name type="common">Meningeal worm</name>
    <dbReference type="NCBI Taxonomy" id="148309"/>
    <lineage>
        <taxon>Eukaryota</taxon>
        <taxon>Metazoa</taxon>
        <taxon>Ecdysozoa</taxon>
        <taxon>Nematoda</taxon>
        <taxon>Chromadorea</taxon>
        <taxon>Rhabditida</taxon>
        <taxon>Rhabditina</taxon>
        <taxon>Rhabditomorpha</taxon>
        <taxon>Strongyloidea</taxon>
        <taxon>Metastrongylidae</taxon>
        <taxon>Parelaphostrongylus</taxon>
    </lineage>
</organism>
<gene>
    <name evidence="2" type="ORF">KIN20_027140</name>
</gene>
<dbReference type="EMBL" id="JAHQIW010005562">
    <property type="protein sequence ID" value="KAJ1366466.1"/>
    <property type="molecule type" value="Genomic_DNA"/>
</dbReference>
<dbReference type="AlphaFoldDB" id="A0AAD5QZ06"/>
<reference evidence="2" key="1">
    <citation type="submission" date="2021-06" db="EMBL/GenBank/DDBJ databases">
        <title>Parelaphostrongylus tenuis whole genome reference sequence.</title>
        <authorList>
            <person name="Garwood T.J."/>
            <person name="Larsen P.A."/>
            <person name="Fountain-Jones N.M."/>
            <person name="Garbe J.R."/>
            <person name="Macchietto M.G."/>
            <person name="Kania S.A."/>
            <person name="Gerhold R.W."/>
            <person name="Richards J.E."/>
            <person name="Wolf T.M."/>
        </authorList>
    </citation>
    <scope>NUCLEOTIDE SEQUENCE</scope>
    <source>
        <strain evidence="2">MNPRO001-30</strain>
        <tissue evidence="2">Meninges</tissue>
    </source>
</reference>
<feature type="region of interest" description="Disordered" evidence="1">
    <location>
        <begin position="1"/>
        <end position="35"/>
    </location>
</feature>
<feature type="compositionally biased region" description="Basic and acidic residues" evidence="1">
    <location>
        <begin position="1"/>
        <end position="23"/>
    </location>
</feature>
<proteinExistence type="predicted"/>
<evidence type="ECO:0000256" key="1">
    <source>
        <dbReference type="SAM" id="MobiDB-lite"/>
    </source>
</evidence>
<keyword evidence="3" id="KW-1185">Reference proteome</keyword>
<accession>A0AAD5QZ06</accession>
<comment type="caution">
    <text evidence="2">The sequence shown here is derived from an EMBL/GenBank/DDBJ whole genome shotgun (WGS) entry which is preliminary data.</text>
</comment>